<proteinExistence type="predicted"/>
<sequence length="143" mass="15557">MCMKTGGVVAVDVLDDSCHNTQCTLELVQFGGAVDCVSPMHAAGMRNSPIAWWKCFVCPVTHRRCDSLRELGSCLTNQKPANKGSGEELLKPKPEGIAEAIIGGLMHWEGENHHTTMLETQAARTRGGLEEVEDSWMGARMMG</sequence>
<evidence type="ECO:0000313" key="1">
    <source>
        <dbReference type="EMBL" id="KAL5108608.1"/>
    </source>
</evidence>
<dbReference type="EMBL" id="JAKROA010000003">
    <property type="protein sequence ID" value="KAL5108608.1"/>
    <property type="molecule type" value="Genomic_DNA"/>
</dbReference>
<name>A0ABR4QH15_9CEST</name>
<dbReference type="Proteomes" id="UP001651158">
    <property type="component" value="Unassembled WGS sequence"/>
</dbReference>
<reference evidence="1 2" key="1">
    <citation type="journal article" date="2022" name="Front. Cell. Infect. Microbiol.">
        <title>The Genomes of Two Strains of Taenia crassiceps the Animal Model for the Study of Human Cysticercosis.</title>
        <authorList>
            <person name="Bobes R.J."/>
            <person name="Estrada K."/>
            <person name="Rios-Valencia D.G."/>
            <person name="Calderon-Gallegos A."/>
            <person name="de la Torre P."/>
            <person name="Carrero J.C."/>
            <person name="Sanchez-Flores A."/>
            <person name="Laclette J.P."/>
        </authorList>
    </citation>
    <scope>NUCLEOTIDE SEQUENCE [LARGE SCALE GENOMIC DNA]</scope>
    <source>
        <strain evidence="1">WFUcys</strain>
    </source>
</reference>
<organism evidence="1 2">
    <name type="scientific">Taenia crassiceps</name>
    <dbReference type="NCBI Taxonomy" id="6207"/>
    <lineage>
        <taxon>Eukaryota</taxon>
        <taxon>Metazoa</taxon>
        <taxon>Spiralia</taxon>
        <taxon>Lophotrochozoa</taxon>
        <taxon>Platyhelminthes</taxon>
        <taxon>Cestoda</taxon>
        <taxon>Eucestoda</taxon>
        <taxon>Cyclophyllidea</taxon>
        <taxon>Taeniidae</taxon>
        <taxon>Taenia</taxon>
    </lineage>
</organism>
<keyword evidence="2" id="KW-1185">Reference proteome</keyword>
<gene>
    <name evidence="1" type="ORF">TcWFU_002382</name>
</gene>
<evidence type="ECO:0000313" key="2">
    <source>
        <dbReference type="Proteomes" id="UP001651158"/>
    </source>
</evidence>
<accession>A0ABR4QH15</accession>
<protein>
    <submittedName>
        <fullName evidence="1">Uncharacterized protein</fullName>
    </submittedName>
</protein>
<comment type="caution">
    <text evidence="1">The sequence shown here is derived from an EMBL/GenBank/DDBJ whole genome shotgun (WGS) entry which is preliminary data.</text>
</comment>